<dbReference type="PANTHER" id="PTHR30185:SF12">
    <property type="entry name" value="TRANSCRIPTIONAL REGULATOR MANR"/>
    <property type="match status" value="1"/>
</dbReference>
<keyword evidence="4" id="KW-0804">Transcription</keyword>
<dbReference type="Gene3D" id="3.40.930.10">
    <property type="entry name" value="Mannitol-specific EII, Chain A"/>
    <property type="match status" value="1"/>
</dbReference>
<feature type="domain" description="PRD" evidence="6">
    <location>
        <begin position="290"/>
        <end position="396"/>
    </location>
</feature>
<gene>
    <name evidence="7" type="ORF">RU96_GL000764</name>
</gene>
<dbReference type="InterPro" id="IPR036388">
    <property type="entry name" value="WH-like_DNA-bd_sf"/>
</dbReference>
<dbReference type="Gene3D" id="1.10.1790.10">
    <property type="entry name" value="PRD domain"/>
    <property type="match status" value="2"/>
</dbReference>
<name>A0A1L8R4C0_9ENTE</name>
<dbReference type="InterPro" id="IPR050661">
    <property type="entry name" value="BglG_antiterminators"/>
</dbReference>
<dbReference type="PROSITE" id="PS51094">
    <property type="entry name" value="PTS_EIIA_TYPE_2"/>
    <property type="match status" value="1"/>
</dbReference>
<dbReference type="InterPro" id="IPR016152">
    <property type="entry name" value="PTrfase/Anion_transptr"/>
</dbReference>
<dbReference type="AlphaFoldDB" id="A0A1L8R4C0"/>
<dbReference type="Pfam" id="PF00359">
    <property type="entry name" value="PTS_EIIA_2"/>
    <property type="match status" value="1"/>
</dbReference>
<feature type="domain" description="PRD" evidence="6">
    <location>
        <begin position="177"/>
        <end position="281"/>
    </location>
</feature>
<evidence type="ECO:0000256" key="1">
    <source>
        <dbReference type="ARBA" id="ARBA00022737"/>
    </source>
</evidence>
<reference evidence="7 8" key="1">
    <citation type="submission" date="2014-12" db="EMBL/GenBank/DDBJ databases">
        <title>Draft genome sequences of 29 type strains of Enterococci.</title>
        <authorList>
            <person name="Zhong Z."/>
            <person name="Sun Z."/>
            <person name="Liu W."/>
            <person name="Zhang W."/>
            <person name="Zhang H."/>
        </authorList>
    </citation>
    <scope>NUCLEOTIDE SEQUENCE [LARGE SCALE GENOMIC DNA]</scope>
    <source>
        <strain evidence="7 8">DSM 21207</strain>
    </source>
</reference>
<dbReference type="Pfam" id="PF08279">
    <property type="entry name" value="HTH_11"/>
    <property type="match status" value="1"/>
</dbReference>
<dbReference type="Pfam" id="PF05043">
    <property type="entry name" value="Mga"/>
    <property type="match status" value="1"/>
</dbReference>
<keyword evidence="1" id="KW-0677">Repeat</keyword>
<dbReference type="Gene3D" id="1.10.10.10">
    <property type="entry name" value="Winged helix-like DNA-binding domain superfamily/Winged helix DNA-binding domain"/>
    <property type="match status" value="2"/>
</dbReference>
<evidence type="ECO:0000313" key="7">
    <source>
        <dbReference type="EMBL" id="OJG14577.1"/>
    </source>
</evidence>
<evidence type="ECO:0000256" key="4">
    <source>
        <dbReference type="ARBA" id="ARBA00023163"/>
    </source>
</evidence>
<evidence type="ECO:0000256" key="2">
    <source>
        <dbReference type="ARBA" id="ARBA00023015"/>
    </source>
</evidence>
<protein>
    <submittedName>
        <fullName evidence="7">Lichenan operon transcriptional antiterminator</fullName>
    </submittedName>
</protein>
<comment type="caution">
    <text evidence="7">The sequence shown here is derived from an EMBL/GenBank/DDBJ whole genome shotgun (WGS) entry which is preliminary data.</text>
</comment>
<dbReference type="SUPFAM" id="SSF46785">
    <property type="entry name" value="Winged helix' DNA-binding domain"/>
    <property type="match status" value="1"/>
</dbReference>
<dbReference type="InterPro" id="IPR007737">
    <property type="entry name" value="Mga_HTH"/>
</dbReference>
<evidence type="ECO:0000259" key="5">
    <source>
        <dbReference type="PROSITE" id="PS51094"/>
    </source>
</evidence>
<evidence type="ECO:0000256" key="3">
    <source>
        <dbReference type="ARBA" id="ARBA00023159"/>
    </source>
</evidence>
<keyword evidence="2" id="KW-0805">Transcription regulation</keyword>
<dbReference type="InterPro" id="IPR011608">
    <property type="entry name" value="PRD"/>
</dbReference>
<dbReference type="EMBL" id="JXKG01000016">
    <property type="protein sequence ID" value="OJG14577.1"/>
    <property type="molecule type" value="Genomic_DNA"/>
</dbReference>
<dbReference type="Pfam" id="PF00874">
    <property type="entry name" value="PRD"/>
    <property type="match status" value="2"/>
</dbReference>
<dbReference type="Proteomes" id="UP000182835">
    <property type="component" value="Unassembled WGS sequence"/>
</dbReference>
<evidence type="ECO:0000259" key="6">
    <source>
        <dbReference type="PROSITE" id="PS51372"/>
    </source>
</evidence>
<feature type="domain" description="PTS EIIA type-2" evidence="5">
    <location>
        <begin position="497"/>
        <end position="641"/>
    </location>
</feature>
<evidence type="ECO:0000313" key="8">
    <source>
        <dbReference type="Proteomes" id="UP000182835"/>
    </source>
</evidence>
<dbReference type="SUPFAM" id="SSF63520">
    <property type="entry name" value="PTS-regulatory domain, PRD"/>
    <property type="match status" value="2"/>
</dbReference>
<organism evidence="7 8">
    <name type="scientific">Enterococcus canintestini</name>
    <dbReference type="NCBI Taxonomy" id="317010"/>
    <lineage>
        <taxon>Bacteria</taxon>
        <taxon>Bacillati</taxon>
        <taxon>Bacillota</taxon>
        <taxon>Bacilli</taxon>
        <taxon>Lactobacillales</taxon>
        <taxon>Enterococcaceae</taxon>
        <taxon>Enterococcus</taxon>
    </lineage>
</organism>
<dbReference type="InterPro" id="IPR013196">
    <property type="entry name" value="HTH_11"/>
</dbReference>
<sequence>MLEELKKVATKRQKDIVAYLTKNQKRWVTAGELAKFCGCTTRTIRNQVAKLNEEEQQILSSTQGYRIDENKKSLLKHDLDDTKEDRKAQLFLLLLKSTAAGIDLYDLAEKLYISESTLKNDIQALRQEMQTKNLKVTISDNRIYLAGSERDKRRYMISLLYDEGDYQEKLKYHIQDMIGEISLADLERRIRDVLALHQIKINQYSMNNIVLHFAISIERIRQGNNLKIIKDYPLNIHSTEYQISKEITDILSHFYQIDFSDSEIQQLALLFVGLQNEYLTTHKESKLSEFVELRFIKVLQEVLSDVKETYLIDLQDEAFFNKLAIHLQSLYDRSQYERFTRNSSLLDIKTAYPLTYDIAVYISMLLQEKLAIWFNDDEISFIALHIGAYLESKKDSGPKLRVLVDVNDYHDFETTNIKNLRNALEKDITIVEVKNQLNDIQNCDVYLTSDREKAVEVNGAVYVHPILTRKDLEKVQKRVTAKKKSCWRQKMFSYIDRFMVEELYIGQFDPSDSTPETIRQKMFQKMFVSGFVNSEFSKTMEKREAMSPTSFPSGIAVPHSIEQNAQKSAISVMTLQENIRWCNYSVEMVALVAIAQAESKEFNEFFEMFIEIVSEPVNVKQLAATDEFTEFILKLKVLVDADE</sequence>
<dbReference type="InterPro" id="IPR002178">
    <property type="entry name" value="PTS_EIIA_type-2_dom"/>
</dbReference>
<dbReference type="STRING" id="317010.RU96_GL000764"/>
<dbReference type="GO" id="GO:0006355">
    <property type="term" value="P:regulation of DNA-templated transcription"/>
    <property type="evidence" value="ECO:0007669"/>
    <property type="project" value="InterPro"/>
</dbReference>
<dbReference type="SUPFAM" id="SSF55804">
    <property type="entry name" value="Phoshotransferase/anion transport protein"/>
    <property type="match status" value="1"/>
</dbReference>
<proteinExistence type="predicted"/>
<accession>A0A1L8R4C0</accession>
<keyword evidence="3" id="KW-0010">Activator</keyword>
<dbReference type="InterPro" id="IPR036390">
    <property type="entry name" value="WH_DNA-bd_sf"/>
</dbReference>
<dbReference type="PROSITE" id="PS51372">
    <property type="entry name" value="PRD_2"/>
    <property type="match status" value="2"/>
</dbReference>
<dbReference type="PANTHER" id="PTHR30185">
    <property type="entry name" value="CRYPTIC BETA-GLUCOSIDE BGL OPERON ANTITERMINATOR"/>
    <property type="match status" value="1"/>
</dbReference>
<dbReference type="InterPro" id="IPR036634">
    <property type="entry name" value="PRD_sf"/>
</dbReference>